<accession>A0A1Y3NVC1</accession>
<keyword evidence="2" id="KW-1185">Reference proteome</keyword>
<dbReference type="AlphaFoldDB" id="A0A1Y3NVC1"/>
<organism evidence="1 2">
    <name type="scientific">Pseudomonas caspiana</name>
    <dbReference type="NCBI Taxonomy" id="1451454"/>
    <lineage>
        <taxon>Bacteria</taxon>
        <taxon>Pseudomonadati</taxon>
        <taxon>Pseudomonadota</taxon>
        <taxon>Gammaproteobacteria</taxon>
        <taxon>Pseudomonadales</taxon>
        <taxon>Pseudomonadaceae</taxon>
        <taxon>Pseudomonas</taxon>
    </lineage>
</organism>
<evidence type="ECO:0000313" key="2">
    <source>
        <dbReference type="Proteomes" id="UP000195440"/>
    </source>
</evidence>
<dbReference type="Proteomes" id="UP000195440">
    <property type="component" value="Unassembled WGS sequence"/>
</dbReference>
<gene>
    <name evidence="1" type="ORF">AUC60_22515</name>
</gene>
<reference evidence="1 2" key="1">
    <citation type="journal article" date="2017" name="Syst. Appl. Microbiol.">
        <title>Pseudomonas caspiana sp. nov., a citrus pathogen in the Pseudomonas syringae phylogenetic group.</title>
        <authorList>
            <person name="Busquets A."/>
            <person name="Gomila M."/>
            <person name="Beiki F."/>
            <person name="Mulet M."/>
            <person name="Rahimian H."/>
            <person name="Garcia-Valdes E."/>
            <person name="Lalucat J."/>
        </authorList>
    </citation>
    <scope>NUCLEOTIDE SEQUENCE [LARGE SCALE GENOMIC DNA]</scope>
    <source>
        <strain evidence="1 2">FBF102</strain>
    </source>
</reference>
<evidence type="ECO:0000313" key="1">
    <source>
        <dbReference type="EMBL" id="OUM71569.1"/>
    </source>
</evidence>
<name>A0A1Y3NVC1_9PSED</name>
<dbReference type="EMBL" id="LOHF01000025">
    <property type="protein sequence ID" value="OUM71569.1"/>
    <property type="molecule type" value="Genomic_DNA"/>
</dbReference>
<proteinExistence type="predicted"/>
<comment type="caution">
    <text evidence="1">The sequence shown here is derived from an EMBL/GenBank/DDBJ whole genome shotgun (WGS) entry which is preliminary data.</text>
</comment>
<protein>
    <submittedName>
        <fullName evidence="1">Uncharacterized protein</fullName>
    </submittedName>
</protein>
<sequence>MIAESEMYTSWQYNVLFPKPNTMCKHLNLTDTDSSVLGGHLTQAKYRVYFKPSIQVIQARVAAPLHQLVATDVLSHLAPRQASL</sequence>